<protein>
    <submittedName>
        <fullName evidence="3">Uncharacterized protein</fullName>
    </submittedName>
</protein>
<dbReference type="AlphaFoldDB" id="A0ABD2KGM8"/>
<name>A0ABD2KGM8_HETSC</name>
<dbReference type="PANTHER" id="PTHR36721">
    <property type="entry name" value="PROLINE-RICH FAMILY PROTEIN"/>
    <property type="match status" value="1"/>
</dbReference>
<feature type="compositionally biased region" description="Low complexity" evidence="1">
    <location>
        <begin position="747"/>
        <end position="757"/>
    </location>
</feature>
<feature type="transmembrane region" description="Helical" evidence="2">
    <location>
        <begin position="49"/>
        <end position="82"/>
    </location>
</feature>
<dbReference type="PANTHER" id="PTHR36721:SF1">
    <property type="entry name" value="OS04G0446401 PROTEIN"/>
    <property type="match status" value="1"/>
</dbReference>
<evidence type="ECO:0000313" key="4">
    <source>
        <dbReference type="Proteomes" id="UP001620645"/>
    </source>
</evidence>
<keyword evidence="4" id="KW-1185">Reference proteome</keyword>
<organism evidence="3 4">
    <name type="scientific">Heterodera schachtii</name>
    <name type="common">Sugarbeet cyst nematode worm</name>
    <name type="synonym">Tylenchus schachtii</name>
    <dbReference type="NCBI Taxonomy" id="97005"/>
    <lineage>
        <taxon>Eukaryota</taxon>
        <taxon>Metazoa</taxon>
        <taxon>Ecdysozoa</taxon>
        <taxon>Nematoda</taxon>
        <taxon>Chromadorea</taxon>
        <taxon>Rhabditida</taxon>
        <taxon>Tylenchina</taxon>
        <taxon>Tylenchomorpha</taxon>
        <taxon>Tylenchoidea</taxon>
        <taxon>Heteroderidae</taxon>
        <taxon>Heteroderinae</taxon>
        <taxon>Heterodera</taxon>
    </lineage>
</organism>
<sequence>MNSVRIWQWQNEIRKTFVELAFDLLEPLQQNSSGVLRCELEKRWDQQRLLIVIPSIIGFAMFALLPGVLFALLLAMRMFAFLVNCQQQQQQPPSPFPSSSPSSASPPPSVSFVRSPCALFVHCEHAKLRIHRRCTERSRKAITERCGLSAEFEELFRLSERRFDQFGECVTNEVGQNNGETECPESEISSIGVPTTPSPNIGCWRSLAGLREQCQRLQQCCKTAISCMANVSTSEATMALRAQHIEINRKTLQCRQTQHPLGPTNSAGVDSSPLSETDILSPGDIGPLPVGPPAPPVSARVHSVPTASLLPRVFITKTHAKKRLVGKNGRNIAFFGQKTEKRTPRKLTRRFSQFMANHRPVGIFSAAKSKSEHKTDAIPLHLTAQKQQQIINWTNRTNLSRLRLYSARTQIGHKGNAAENDWIFWQKKPRQRIRILPTSPSPLPISPFSSPFPPSATVSTLSSTTTVFPVLSTIDSSQQTKTKEKTKTPMKIVKIGRKKSLRLSNLSARPKKVFRTSLLRMIAHRQPEGFALPSRLDFHRMRLYAARPKLSHSFALAARRRARFWHLRGRTDAFGRGKKQTDGAKAAEKDRIGLSQIEAELSLSLPLSSSVSTTPLPLAPSPSLTPLAVPSSTPPAAMFPQIWTKPYPRGPNTWGELEAQLSTPQAMTQTIDTTTEEGEWHRKSSKQKPMEEGENGTVVDVDNEAEVTSKSEKIAETTETKVKFEMERKAKGDKKGEEKHTEKIDMTSATRTTTETAPTAVATIKTPIQRFGGKSRSSGRVRSRVYGVVPKHAGETRRERPKMEAEQGKLAEELAGSKSVGRPSLHSSSSVRSSLGYRGKVLFMAQQMKLRSDSLPKLGKKSLLPSSIRRSPTKGMAKIRPLSPLKRPPPQIVTLFPSGIKEMERIRELLVRQLEKQQRRVDPSPLPSSPPSSNHCQLFISCMFLLRSVQSDLCRPSPAETGRPVPGPPRRRFGRCNARLLPLFERVDSARAELEQGAEQCLEEKVREGTTRTKGSCPKELSVLPSPKMNDHLQCSERIALLHRHCTKLGRCCESLESCQNRIGTSGLARRVRLEEQKLALRSMQCQKQAHEMFRIFREKQRIDEELLRAKRRRKMMKVLFKKK</sequence>
<keyword evidence="2" id="KW-0472">Membrane</keyword>
<evidence type="ECO:0000256" key="1">
    <source>
        <dbReference type="SAM" id="MobiDB-lite"/>
    </source>
</evidence>
<dbReference type="EMBL" id="JBICCN010000026">
    <property type="protein sequence ID" value="KAL3102061.1"/>
    <property type="molecule type" value="Genomic_DNA"/>
</dbReference>
<reference evidence="3 4" key="1">
    <citation type="submission" date="2024-10" db="EMBL/GenBank/DDBJ databases">
        <authorList>
            <person name="Kim D."/>
        </authorList>
    </citation>
    <scope>NUCLEOTIDE SEQUENCE [LARGE SCALE GENOMIC DNA]</scope>
    <source>
        <strain evidence="3">Taebaek</strain>
    </source>
</reference>
<feature type="region of interest" description="Disordered" evidence="1">
    <location>
        <begin position="728"/>
        <end position="757"/>
    </location>
</feature>
<proteinExistence type="predicted"/>
<comment type="caution">
    <text evidence="3">The sequence shown here is derived from an EMBL/GenBank/DDBJ whole genome shotgun (WGS) entry which is preliminary data.</text>
</comment>
<feature type="region of interest" description="Disordered" evidence="1">
    <location>
        <begin position="675"/>
        <end position="695"/>
    </location>
</feature>
<gene>
    <name evidence="3" type="ORF">niasHS_003470</name>
</gene>
<keyword evidence="2" id="KW-0812">Transmembrane</keyword>
<evidence type="ECO:0000256" key="2">
    <source>
        <dbReference type="SAM" id="Phobius"/>
    </source>
</evidence>
<feature type="compositionally biased region" description="Basic and acidic residues" evidence="1">
    <location>
        <begin position="728"/>
        <end position="745"/>
    </location>
</feature>
<evidence type="ECO:0000313" key="3">
    <source>
        <dbReference type="EMBL" id="KAL3102061.1"/>
    </source>
</evidence>
<dbReference type="Proteomes" id="UP001620645">
    <property type="component" value="Unassembled WGS sequence"/>
</dbReference>
<keyword evidence="2" id="KW-1133">Transmembrane helix</keyword>
<feature type="region of interest" description="Disordered" evidence="1">
    <location>
        <begin position="864"/>
        <end position="884"/>
    </location>
</feature>
<accession>A0ABD2KGM8</accession>